<dbReference type="InterPro" id="IPR013595">
    <property type="entry name" value="Pept_S33_TAP-like_C"/>
</dbReference>
<evidence type="ECO:0000259" key="1">
    <source>
        <dbReference type="Pfam" id="PF00561"/>
    </source>
</evidence>
<feature type="domain" description="Peptidase S33 tripeptidyl aminopeptidase-like C-terminal" evidence="2">
    <location>
        <begin position="144"/>
        <end position="202"/>
    </location>
</feature>
<dbReference type="Pfam" id="PF00561">
    <property type="entry name" value="Abhydrolase_1"/>
    <property type="match status" value="1"/>
</dbReference>
<evidence type="ECO:0008006" key="4">
    <source>
        <dbReference type="Google" id="ProtNLM"/>
    </source>
</evidence>
<dbReference type="InterPro" id="IPR050471">
    <property type="entry name" value="AB_hydrolase"/>
</dbReference>
<sequence>MPHAEVNGARIYYELHGEGFPLVLSHGGWTDTAHWMPNVGPLSERWRVVVWDRRGCGRSSDPGDGHSWQIWRDDLRALLAHLGIESAYVGGCSYGALLSLELALEWPHLVRALVLESGSPDGITGSEPDLVPFPARAGELHRIKVPALIVQGEFDPFWPPPVGERLQRGIQGSELLVVSGAAHVPHLDDPALFNRKVEEFLSRLEGAD</sequence>
<dbReference type="PANTHER" id="PTHR43433">
    <property type="entry name" value="HYDROLASE, ALPHA/BETA FOLD FAMILY PROTEIN"/>
    <property type="match status" value="1"/>
</dbReference>
<gene>
    <name evidence="3" type="ORF">LCGC14_2907270</name>
</gene>
<dbReference type="Pfam" id="PF08386">
    <property type="entry name" value="Abhydrolase_4"/>
    <property type="match status" value="1"/>
</dbReference>
<dbReference type="PANTHER" id="PTHR43433:SF5">
    <property type="entry name" value="AB HYDROLASE-1 DOMAIN-CONTAINING PROTEIN"/>
    <property type="match status" value="1"/>
</dbReference>
<protein>
    <recommendedName>
        <fullName evidence="4">AB hydrolase-1 domain-containing protein</fullName>
    </recommendedName>
</protein>
<dbReference type="AlphaFoldDB" id="A0A0F8YEG5"/>
<reference evidence="3" key="1">
    <citation type="journal article" date="2015" name="Nature">
        <title>Complex archaea that bridge the gap between prokaryotes and eukaryotes.</title>
        <authorList>
            <person name="Spang A."/>
            <person name="Saw J.H."/>
            <person name="Jorgensen S.L."/>
            <person name="Zaremba-Niedzwiedzka K."/>
            <person name="Martijn J."/>
            <person name="Lind A.E."/>
            <person name="van Eijk R."/>
            <person name="Schleper C."/>
            <person name="Guy L."/>
            <person name="Ettema T.J."/>
        </authorList>
    </citation>
    <scope>NUCLEOTIDE SEQUENCE</scope>
</reference>
<name>A0A0F8YEG5_9ZZZZ</name>
<comment type="caution">
    <text evidence="3">The sequence shown here is derived from an EMBL/GenBank/DDBJ whole genome shotgun (WGS) entry which is preliminary data.</text>
</comment>
<dbReference type="Gene3D" id="3.40.50.1820">
    <property type="entry name" value="alpha/beta hydrolase"/>
    <property type="match status" value="2"/>
</dbReference>
<dbReference type="InterPro" id="IPR029058">
    <property type="entry name" value="AB_hydrolase_fold"/>
</dbReference>
<dbReference type="EMBL" id="LAZR01057424">
    <property type="protein sequence ID" value="KKK72100.1"/>
    <property type="molecule type" value="Genomic_DNA"/>
</dbReference>
<feature type="domain" description="AB hydrolase-1" evidence="1">
    <location>
        <begin position="21"/>
        <end position="118"/>
    </location>
</feature>
<evidence type="ECO:0000259" key="2">
    <source>
        <dbReference type="Pfam" id="PF08386"/>
    </source>
</evidence>
<dbReference type="InterPro" id="IPR000073">
    <property type="entry name" value="AB_hydrolase_1"/>
</dbReference>
<organism evidence="3">
    <name type="scientific">marine sediment metagenome</name>
    <dbReference type="NCBI Taxonomy" id="412755"/>
    <lineage>
        <taxon>unclassified sequences</taxon>
        <taxon>metagenomes</taxon>
        <taxon>ecological metagenomes</taxon>
    </lineage>
</organism>
<dbReference type="SUPFAM" id="SSF53474">
    <property type="entry name" value="alpha/beta-Hydrolases"/>
    <property type="match status" value="1"/>
</dbReference>
<proteinExistence type="predicted"/>
<evidence type="ECO:0000313" key="3">
    <source>
        <dbReference type="EMBL" id="KKK72100.1"/>
    </source>
</evidence>
<accession>A0A0F8YEG5</accession>